<name>A0A409Y5Y0_9AGAR</name>
<proteinExistence type="predicted"/>
<sequence>MPGRSDLDWTCRLRCWERCVVELDFALWLYVGIGTPTAARDPFPASLYVVASHGPCILPHLWKEEKKKMPVLAFALFNVAGSDVQLD</sequence>
<accession>A0A409Y5Y0</accession>
<dbReference type="EMBL" id="NHYE01001111">
    <property type="protein sequence ID" value="PPQ98368.1"/>
    <property type="molecule type" value="Genomic_DNA"/>
</dbReference>
<evidence type="ECO:0000313" key="1">
    <source>
        <dbReference type="EMBL" id="PPQ98368.1"/>
    </source>
</evidence>
<dbReference type="AlphaFoldDB" id="A0A409Y5Y0"/>
<organism evidence="1 2">
    <name type="scientific">Gymnopilus dilepis</name>
    <dbReference type="NCBI Taxonomy" id="231916"/>
    <lineage>
        <taxon>Eukaryota</taxon>
        <taxon>Fungi</taxon>
        <taxon>Dikarya</taxon>
        <taxon>Basidiomycota</taxon>
        <taxon>Agaricomycotina</taxon>
        <taxon>Agaricomycetes</taxon>
        <taxon>Agaricomycetidae</taxon>
        <taxon>Agaricales</taxon>
        <taxon>Agaricineae</taxon>
        <taxon>Hymenogastraceae</taxon>
        <taxon>Gymnopilus</taxon>
    </lineage>
</organism>
<dbReference type="InParanoid" id="A0A409Y5Y0"/>
<comment type="caution">
    <text evidence="1">The sequence shown here is derived from an EMBL/GenBank/DDBJ whole genome shotgun (WGS) entry which is preliminary data.</text>
</comment>
<keyword evidence="2" id="KW-1185">Reference proteome</keyword>
<evidence type="ECO:0000313" key="2">
    <source>
        <dbReference type="Proteomes" id="UP000284706"/>
    </source>
</evidence>
<protein>
    <submittedName>
        <fullName evidence="1">Uncharacterized protein</fullName>
    </submittedName>
</protein>
<gene>
    <name evidence="1" type="ORF">CVT26_013624</name>
</gene>
<reference evidence="1 2" key="1">
    <citation type="journal article" date="2018" name="Evol. Lett.">
        <title>Horizontal gene cluster transfer increased hallucinogenic mushroom diversity.</title>
        <authorList>
            <person name="Reynolds H.T."/>
            <person name="Vijayakumar V."/>
            <person name="Gluck-Thaler E."/>
            <person name="Korotkin H.B."/>
            <person name="Matheny P.B."/>
            <person name="Slot J.C."/>
        </authorList>
    </citation>
    <scope>NUCLEOTIDE SEQUENCE [LARGE SCALE GENOMIC DNA]</scope>
    <source>
        <strain evidence="1 2">SRW20</strain>
    </source>
</reference>
<dbReference type="Proteomes" id="UP000284706">
    <property type="component" value="Unassembled WGS sequence"/>
</dbReference>